<proteinExistence type="predicted"/>
<keyword evidence="1" id="KW-0812">Transmembrane</keyword>
<accession>A0A0K1P666</accession>
<keyword evidence="1" id="KW-1133">Transmembrane helix</keyword>
<protein>
    <recommendedName>
        <fullName evidence="4">Transmembrane protein</fullName>
    </recommendedName>
</protein>
<dbReference type="EMBL" id="CP012328">
    <property type="protein sequence ID" value="AKU79808.1"/>
    <property type="molecule type" value="Genomic_DNA"/>
</dbReference>
<sequence>MSTWLIILISILAGLLLVALFIYASYYINKLFHLKLEKYRQIYISRALDELNVNNYVFNSEINYINLIKILNKEIKDSRSSFKIRNSVINDGPRKRVQLKNIVIDKVRLDYNSIKDEIEDIKKTIYKSDLKTLMKI</sequence>
<evidence type="ECO:0000313" key="2">
    <source>
        <dbReference type="EMBL" id="AKU79808.1"/>
    </source>
</evidence>
<organism evidence="2 3">
    <name type="scientific">Spiroplasma turonicum</name>
    <dbReference type="NCBI Taxonomy" id="216946"/>
    <lineage>
        <taxon>Bacteria</taxon>
        <taxon>Bacillati</taxon>
        <taxon>Mycoplasmatota</taxon>
        <taxon>Mollicutes</taxon>
        <taxon>Entomoplasmatales</taxon>
        <taxon>Spiroplasmataceae</taxon>
        <taxon>Spiroplasma</taxon>
    </lineage>
</organism>
<dbReference type="Proteomes" id="UP000067243">
    <property type="component" value="Chromosome"/>
</dbReference>
<evidence type="ECO:0000313" key="3">
    <source>
        <dbReference type="Proteomes" id="UP000067243"/>
    </source>
</evidence>
<dbReference type="PATRIC" id="fig|216946.3.peg.565"/>
<evidence type="ECO:0000256" key="1">
    <source>
        <dbReference type="SAM" id="Phobius"/>
    </source>
</evidence>
<keyword evidence="3" id="KW-1185">Reference proteome</keyword>
<feature type="transmembrane region" description="Helical" evidence="1">
    <location>
        <begin position="6"/>
        <end position="28"/>
    </location>
</feature>
<reference evidence="2 3" key="1">
    <citation type="journal article" date="2015" name="Genome Announc.">
        <title>Complete Genome Sequence of Spiroplasma turonicum Strain Tab4cT, a Parasite of a Horse Fly, Haematopota sp. (Diptera: Tabanidae).</title>
        <authorList>
            <person name="Davis R.E."/>
            <person name="Shao J."/>
            <person name="Zhao Y."/>
            <person name="Gasparich G.E."/>
            <person name="Gaynor B.J."/>
            <person name="Donofrio N."/>
        </authorList>
    </citation>
    <scope>NUCLEOTIDE SEQUENCE [LARGE SCALE GENOMIC DNA]</scope>
    <source>
        <strain evidence="2 3">Tab4c</strain>
    </source>
</reference>
<evidence type="ECO:0008006" key="4">
    <source>
        <dbReference type="Google" id="ProtNLM"/>
    </source>
</evidence>
<dbReference type="RefSeq" id="WP_075048399.1">
    <property type="nucleotide sequence ID" value="NZ_CP012328.1"/>
</dbReference>
<dbReference type="AlphaFoldDB" id="A0A0K1P666"/>
<keyword evidence="1" id="KW-0472">Membrane</keyword>
<name>A0A0K1P666_9MOLU</name>
<dbReference type="KEGG" id="stur:STURON_00562"/>
<gene>
    <name evidence="2" type="ORF">STURON_00562</name>
</gene>
<dbReference type="OrthoDB" id="9997207at2"/>